<feature type="domain" description="DHHA2" evidence="9">
    <location>
        <begin position="185"/>
        <end position="311"/>
    </location>
</feature>
<evidence type="ECO:0000256" key="1">
    <source>
        <dbReference type="ARBA" id="ARBA00004496"/>
    </source>
</evidence>
<evidence type="ECO:0000313" key="10">
    <source>
        <dbReference type="EMBL" id="KRL07523.1"/>
    </source>
</evidence>
<evidence type="ECO:0000256" key="5">
    <source>
        <dbReference type="ARBA" id="ARBA00022801"/>
    </source>
</evidence>
<dbReference type="InterPro" id="IPR051319">
    <property type="entry name" value="Oligoribo/pAp-PDE_c-di-AMP_PDE"/>
</dbReference>
<proteinExistence type="inferred from homology"/>
<keyword evidence="6 8" id="KW-0464">Manganese</keyword>
<feature type="binding site" evidence="8">
    <location>
        <position position="19"/>
    </location>
    <ligand>
        <name>Mn(2+)</name>
        <dbReference type="ChEBI" id="CHEBI:29035"/>
        <label>2</label>
    </ligand>
</feature>
<dbReference type="InterPro" id="IPR004097">
    <property type="entry name" value="DHHA2"/>
</dbReference>
<reference evidence="10 11" key="1">
    <citation type="journal article" date="2015" name="Genome Announc.">
        <title>Expanding the biotechnology potential of lactobacilli through comparative genomics of 213 strains and associated genera.</title>
        <authorList>
            <person name="Sun Z."/>
            <person name="Harris H.M."/>
            <person name="McCann A."/>
            <person name="Guo C."/>
            <person name="Argimon S."/>
            <person name="Zhang W."/>
            <person name="Yang X."/>
            <person name="Jeffery I.B."/>
            <person name="Cooney J.C."/>
            <person name="Kagawa T.F."/>
            <person name="Liu W."/>
            <person name="Song Y."/>
            <person name="Salvetti E."/>
            <person name="Wrobel A."/>
            <person name="Rasinkangas P."/>
            <person name="Parkhill J."/>
            <person name="Rea M.C."/>
            <person name="O'Sullivan O."/>
            <person name="Ritari J."/>
            <person name="Douillard F.P."/>
            <person name="Paul Ross R."/>
            <person name="Yang R."/>
            <person name="Briner A.E."/>
            <person name="Felis G.E."/>
            <person name="de Vos W.M."/>
            <person name="Barrangou R."/>
            <person name="Klaenhammer T.R."/>
            <person name="Caufield P.W."/>
            <person name="Cui Y."/>
            <person name="Zhang H."/>
            <person name="O'Toole P.W."/>
        </authorList>
    </citation>
    <scope>NUCLEOTIDE SEQUENCE [LARGE SCALE GENOMIC DNA]</scope>
    <source>
        <strain evidence="10 11">DSM 19519</strain>
    </source>
</reference>
<dbReference type="FunFam" id="3.90.1640.10:FF:000001">
    <property type="entry name" value="Probable manganese-dependent inorganic pyrophosphatase"/>
    <property type="match status" value="1"/>
</dbReference>
<dbReference type="NCBIfam" id="NF003877">
    <property type="entry name" value="PRK05427.1"/>
    <property type="match status" value="1"/>
</dbReference>
<dbReference type="AlphaFoldDB" id="A0A0R1MSS4"/>
<evidence type="ECO:0000256" key="6">
    <source>
        <dbReference type="ARBA" id="ARBA00023211"/>
    </source>
</evidence>
<dbReference type="Gene3D" id="3.90.1640.10">
    <property type="entry name" value="inorganic pyrophosphatase (n-terminal core)"/>
    <property type="match status" value="1"/>
</dbReference>
<sequence>MEIFLMKELVFGHKNPDTDAIVAAKAFAYLENQLGADAEAVALGTPNEETKFVLEHFSEETPRVVTEVSKEVEAVMLVDHNEAQQSVDDIKDVTVTHVVDHHRIANFETSAPLYYYAEPVGCTSTIIFKLFKQNSIKIPAKLAGLMLSAIISDTLLFKSPTTTPADEVAVKELAKIAAVDYETYGLEMLKAGTNLGSKSEKELIDADAKSFEMGGKTVRIDQVNTVDLDEVFAREVALRNAIEEESATEGYDLFLLMVTNILDSNTRLLVVGEPKNVVETAFSVKLIDDKAELPGVVSRKKQVVPQLEKAF</sequence>
<dbReference type="GO" id="GO:0005737">
    <property type="term" value="C:cytoplasm"/>
    <property type="evidence" value="ECO:0007669"/>
    <property type="project" value="UniProtKB-SubCell"/>
</dbReference>
<evidence type="ECO:0000256" key="3">
    <source>
        <dbReference type="ARBA" id="ARBA00022490"/>
    </source>
</evidence>
<evidence type="ECO:0000259" key="9">
    <source>
        <dbReference type="SMART" id="SM01131"/>
    </source>
</evidence>
<feature type="binding site" evidence="8">
    <location>
        <position position="13"/>
    </location>
    <ligand>
        <name>Mn(2+)</name>
        <dbReference type="ChEBI" id="CHEBI:29035"/>
        <label>1</label>
    </ligand>
</feature>
<accession>A0A0R1MSS4</accession>
<comment type="similarity">
    <text evidence="2 8">Belongs to the PPase class C family.</text>
</comment>
<protein>
    <recommendedName>
        <fullName evidence="8">Probable manganese-dependent inorganic pyrophosphatase</fullName>
        <ecNumber evidence="8">3.6.1.1</ecNumber>
    </recommendedName>
    <alternativeName>
        <fullName evidence="8">Pyrophosphate phospho-hydrolase</fullName>
        <shortName evidence="8">PPase</shortName>
    </alternativeName>
</protein>
<gene>
    <name evidence="8" type="primary">ppaC</name>
    <name evidence="10" type="ORF">FC92_GL001913</name>
</gene>
<feature type="binding site" evidence="8">
    <location>
        <position position="79"/>
    </location>
    <ligand>
        <name>Mn(2+)</name>
        <dbReference type="ChEBI" id="CHEBI:29035"/>
        <label>1</label>
    </ligand>
</feature>
<dbReference type="Gene3D" id="3.10.310.20">
    <property type="entry name" value="DHHA2 domain"/>
    <property type="match status" value="1"/>
</dbReference>
<feature type="binding site" evidence="8">
    <location>
        <position position="79"/>
    </location>
    <ligand>
        <name>Mn(2+)</name>
        <dbReference type="ChEBI" id="CHEBI:29035"/>
        <label>2</label>
    </ligand>
</feature>
<feature type="binding site" evidence="8">
    <location>
        <position position="101"/>
    </location>
    <ligand>
        <name>Mn(2+)</name>
        <dbReference type="ChEBI" id="CHEBI:29035"/>
        <label>2</label>
    </ligand>
</feature>
<comment type="subcellular location">
    <subcellularLocation>
        <location evidence="1 8">Cytoplasm</location>
    </subcellularLocation>
</comment>
<dbReference type="GO" id="GO:0030145">
    <property type="term" value="F:manganese ion binding"/>
    <property type="evidence" value="ECO:0007669"/>
    <property type="project" value="UniProtKB-UniRule"/>
</dbReference>
<dbReference type="STRING" id="1423759.FC92_GL001913"/>
<keyword evidence="3 8" id="KW-0963">Cytoplasm</keyword>
<feature type="binding site" evidence="8">
    <location>
        <position position="17"/>
    </location>
    <ligand>
        <name>Mn(2+)</name>
        <dbReference type="ChEBI" id="CHEBI:29035"/>
        <label>1</label>
    </ligand>
</feature>
<evidence type="ECO:0000256" key="2">
    <source>
        <dbReference type="ARBA" id="ARBA00007350"/>
    </source>
</evidence>
<dbReference type="PANTHER" id="PTHR47618">
    <property type="entry name" value="BIFUNCTIONAL OLIGORIBONUCLEASE AND PAP PHOSPHATASE NRNA"/>
    <property type="match status" value="1"/>
</dbReference>
<dbReference type="Pfam" id="PF01368">
    <property type="entry name" value="DHH"/>
    <property type="match status" value="1"/>
</dbReference>
<organism evidence="10 11">
    <name type="scientific">Liquorilactobacillus hordei DSM 19519</name>
    <dbReference type="NCBI Taxonomy" id="1423759"/>
    <lineage>
        <taxon>Bacteria</taxon>
        <taxon>Bacillati</taxon>
        <taxon>Bacillota</taxon>
        <taxon>Bacilli</taxon>
        <taxon>Lactobacillales</taxon>
        <taxon>Lactobacillaceae</taxon>
        <taxon>Liquorilactobacillus</taxon>
    </lineage>
</organism>
<dbReference type="FunFam" id="3.10.310.20:FF:000001">
    <property type="entry name" value="Probable manganese-dependent inorganic pyrophosphatase"/>
    <property type="match status" value="1"/>
</dbReference>
<evidence type="ECO:0000256" key="7">
    <source>
        <dbReference type="ARBA" id="ARBA00047820"/>
    </source>
</evidence>
<dbReference type="EMBL" id="AZDX01000006">
    <property type="protein sequence ID" value="KRL07523.1"/>
    <property type="molecule type" value="Genomic_DNA"/>
</dbReference>
<comment type="caution">
    <text evidence="10">The sequence shown here is derived from an EMBL/GenBank/DDBJ whole genome shotgun (WGS) entry which is preliminary data.</text>
</comment>
<dbReference type="EC" id="3.6.1.1" evidence="8"/>
<evidence type="ECO:0000313" key="11">
    <source>
        <dbReference type="Proteomes" id="UP000051448"/>
    </source>
</evidence>
<dbReference type="Pfam" id="PF02833">
    <property type="entry name" value="DHHA2"/>
    <property type="match status" value="1"/>
</dbReference>
<feature type="binding site" evidence="8">
    <location>
        <position position="153"/>
    </location>
    <ligand>
        <name>Mn(2+)</name>
        <dbReference type="ChEBI" id="CHEBI:29035"/>
        <label>2</label>
    </ligand>
</feature>
<dbReference type="SUPFAM" id="SSF64182">
    <property type="entry name" value="DHH phosphoesterases"/>
    <property type="match status" value="1"/>
</dbReference>
<dbReference type="PATRIC" id="fig|1423759.3.peg.1997"/>
<keyword evidence="11" id="KW-1185">Reference proteome</keyword>
<dbReference type="PANTHER" id="PTHR47618:SF1">
    <property type="entry name" value="BIFUNCTIONAL OLIGORIBONUCLEASE AND PAP PHOSPHATASE NRNA"/>
    <property type="match status" value="1"/>
</dbReference>
<dbReference type="InterPro" id="IPR038763">
    <property type="entry name" value="DHH_sf"/>
</dbReference>
<dbReference type="Proteomes" id="UP000051448">
    <property type="component" value="Unassembled WGS sequence"/>
</dbReference>
<keyword evidence="4 8" id="KW-0479">Metal-binding</keyword>
<keyword evidence="5 8" id="KW-0378">Hydrolase</keyword>
<dbReference type="InterPro" id="IPR022934">
    <property type="entry name" value="Mn-dep_inorganic_PyrPase"/>
</dbReference>
<dbReference type="HAMAP" id="MF_00207">
    <property type="entry name" value="PPase_C"/>
    <property type="match status" value="1"/>
</dbReference>
<comment type="cofactor">
    <cofactor evidence="8">
        <name>Mn(2+)</name>
        <dbReference type="ChEBI" id="CHEBI:29035"/>
    </cofactor>
    <text evidence="8">Binds 2 manganese ions per subunit.</text>
</comment>
<dbReference type="GO" id="GO:0004427">
    <property type="term" value="F:inorganic diphosphate phosphatase activity"/>
    <property type="evidence" value="ECO:0007669"/>
    <property type="project" value="UniProtKB-UniRule"/>
</dbReference>
<evidence type="ECO:0000256" key="4">
    <source>
        <dbReference type="ARBA" id="ARBA00022723"/>
    </source>
</evidence>
<name>A0A0R1MSS4_9LACO</name>
<dbReference type="InterPro" id="IPR001667">
    <property type="entry name" value="DDH_dom"/>
</dbReference>
<dbReference type="InterPro" id="IPR038222">
    <property type="entry name" value="DHHA2_dom_sf"/>
</dbReference>
<evidence type="ECO:0000256" key="8">
    <source>
        <dbReference type="HAMAP-Rule" id="MF_00207"/>
    </source>
</evidence>
<dbReference type="SMART" id="SM01131">
    <property type="entry name" value="DHHA2"/>
    <property type="match status" value="1"/>
</dbReference>
<comment type="catalytic activity">
    <reaction evidence="7 8">
        <text>diphosphate + H2O = 2 phosphate + H(+)</text>
        <dbReference type="Rhea" id="RHEA:24576"/>
        <dbReference type="ChEBI" id="CHEBI:15377"/>
        <dbReference type="ChEBI" id="CHEBI:15378"/>
        <dbReference type="ChEBI" id="CHEBI:33019"/>
        <dbReference type="ChEBI" id="CHEBI:43474"/>
        <dbReference type="EC" id="3.6.1.1"/>
    </reaction>
</comment>